<dbReference type="GO" id="GO:0005886">
    <property type="term" value="C:plasma membrane"/>
    <property type="evidence" value="ECO:0007669"/>
    <property type="project" value="UniProtKB-SubCell"/>
</dbReference>
<dbReference type="EMBL" id="NBZD01000002">
    <property type="protein sequence ID" value="PNH18760.1"/>
    <property type="molecule type" value="Genomic_DNA"/>
</dbReference>
<keyword evidence="6 8" id="KW-0472">Membrane</keyword>
<keyword evidence="3" id="KW-1003">Cell membrane</keyword>
<evidence type="ECO:0000259" key="9">
    <source>
        <dbReference type="Pfam" id="PF02308"/>
    </source>
</evidence>
<evidence type="ECO:0000313" key="11">
    <source>
        <dbReference type="Proteomes" id="UP000236394"/>
    </source>
</evidence>
<feature type="compositionally biased region" description="Low complexity" evidence="7">
    <location>
        <begin position="216"/>
        <end position="239"/>
    </location>
</feature>
<dbReference type="PRINTS" id="PR01837">
    <property type="entry name" value="MGTCSAPBPROT"/>
</dbReference>
<feature type="domain" description="MgtC/SapB/SrpB/YhiD N-terminal" evidence="9">
    <location>
        <begin position="20"/>
        <end position="145"/>
    </location>
</feature>
<dbReference type="RefSeq" id="WP_102892449.1">
    <property type="nucleotide sequence ID" value="NZ_NBZD01000002.1"/>
</dbReference>
<feature type="transmembrane region" description="Helical" evidence="8">
    <location>
        <begin position="76"/>
        <end position="95"/>
    </location>
</feature>
<feature type="region of interest" description="Disordered" evidence="7">
    <location>
        <begin position="209"/>
        <end position="239"/>
    </location>
</feature>
<dbReference type="InterPro" id="IPR003416">
    <property type="entry name" value="MgtC/SapB/SrpB/YhiD_fam"/>
</dbReference>
<evidence type="ECO:0000313" key="10">
    <source>
        <dbReference type="EMBL" id="PNH18760.1"/>
    </source>
</evidence>
<dbReference type="Proteomes" id="UP000236394">
    <property type="component" value="Unassembled WGS sequence"/>
</dbReference>
<comment type="caution">
    <text evidence="10">The sequence shown here is derived from an EMBL/GenBank/DDBJ whole genome shotgun (WGS) entry which is preliminary data.</text>
</comment>
<evidence type="ECO:0000256" key="5">
    <source>
        <dbReference type="ARBA" id="ARBA00022989"/>
    </source>
</evidence>
<evidence type="ECO:0000256" key="4">
    <source>
        <dbReference type="ARBA" id="ARBA00022692"/>
    </source>
</evidence>
<accession>A0A2J8B1X1</accession>
<proteinExistence type="inferred from homology"/>
<reference evidence="11" key="1">
    <citation type="submission" date="2017-04" db="EMBL/GenBank/DDBJ databases">
        <authorList>
            <person name="Bumgarner R.E."/>
            <person name="Fredricks D.N."/>
            <person name="Srinivasan S."/>
        </authorList>
    </citation>
    <scope>NUCLEOTIDE SEQUENCE [LARGE SCALE GENOMIC DNA]</scope>
    <source>
        <strain evidence="11">KA00405</strain>
    </source>
</reference>
<sequence length="301" mass="32985">MLETLDFLRGINFLSVVVRLMLAVICGGVIGIERAYKRRPAGFRTHILICLGAAMTTLTSQYLSIYMSYTTDISRLGAHVIAGIGFIGAGTIIVTKRQRVKGLTTAAGLWTAAIIGLVLGSGYFEAGILATVLIMAAELLFSKIEYRILHNTREINLFIEYNRKNTLEKILAYCAQNNLKVLDIEVTRQGDSDPSSQVHPIIDGASENVAKKAKAQEPQGQGQAQWQVQPQDHGQAQAPAQTQVQTQIFGDDESGAISEETDRLKNYAFVILNILLNRQVRLEEVIESLAAVRGVISVDKL</sequence>
<evidence type="ECO:0000256" key="2">
    <source>
        <dbReference type="ARBA" id="ARBA00009298"/>
    </source>
</evidence>
<evidence type="ECO:0000256" key="7">
    <source>
        <dbReference type="SAM" id="MobiDB-lite"/>
    </source>
</evidence>
<organism evidence="10 11">
    <name type="scientific">Mageeibacillus indolicus</name>
    <dbReference type="NCBI Taxonomy" id="884684"/>
    <lineage>
        <taxon>Bacteria</taxon>
        <taxon>Bacillati</taxon>
        <taxon>Bacillota</taxon>
        <taxon>Clostridia</taxon>
        <taxon>Eubacteriales</taxon>
        <taxon>Oscillospiraceae</taxon>
        <taxon>Mageeibacillus</taxon>
    </lineage>
</organism>
<comment type="subcellular location">
    <subcellularLocation>
        <location evidence="1">Cell membrane</location>
        <topology evidence="1">Multi-pass membrane protein</topology>
    </subcellularLocation>
</comment>
<keyword evidence="4 8" id="KW-0812">Transmembrane</keyword>
<evidence type="ECO:0000256" key="6">
    <source>
        <dbReference type="ARBA" id="ARBA00023136"/>
    </source>
</evidence>
<keyword evidence="5 8" id="KW-1133">Transmembrane helix</keyword>
<evidence type="ECO:0000256" key="3">
    <source>
        <dbReference type="ARBA" id="ARBA00022475"/>
    </source>
</evidence>
<evidence type="ECO:0000256" key="1">
    <source>
        <dbReference type="ARBA" id="ARBA00004651"/>
    </source>
</evidence>
<feature type="transmembrane region" description="Helical" evidence="8">
    <location>
        <begin position="126"/>
        <end position="144"/>
    </location>
</feature>
<dbReference type="PANTHER" id="PTHR33778:SF1">
    <property type="entry name" value="MAGNESIUM TRANSPORTER YHID-RELATED"/>
    <property type="match status" value="1"/>
</dbReference>
<name>A0A2J8B1X1_9FIRM</name>
<feature type="transmembrane region" description="Helical" evidence="8">
    <location>
        <begin position="12"/>
        <end position="33"/>
    </location>
</feature>
<dbReference type="Pfam" id="PF02308">
    <property type="entry name" value="MgtC"/>
    <property type="match status" value="1"/>
</dbReference>
<feature type="transmembrane region" description="Helical" evidence="8">
    <location>
        <begin position="45"/>
        <end position="64"/>
    </location>
</feature>
<dbReference type="AlphaFoldDB" id="A0A2J8B1X1"/>
<protein>
    <recommendedName>
        <fullName evidence="9">MgtC/SapB/SrpB/YhiD N-terminal domain-containing protein</fullName>
    </recommendedName>
</protein>
<comment type="similarity">
    <text evidence="2">Belongs to the MgtC/SapB family.</text>
</comment>
<dbReference type="InterPro" id="IPR049177">
    <property type="entry name" value="MgtC_SapB_SrpB_YhiD_N"/>
</dbReference>
<gene>
    <name evidence="10" type="ORF">B7R76_04175</name>
</gene>
<evidence type="ECO:0000256" key="8">
    <source>
        <dbReference type="SAM" id="Phobius"/>
    </source>
</evidence>
<dbReference type="PANTHER" id="PTHR33778">
    <property type="entry name" value="PROTEIN MGTC"/>
    <property type="match status" value="1"/>
</dbReference>